<dbReference type="AlphaFoldDB" id="A0A0A3XN46"/>
<protein>
    <submittedName>
        <fullName evidence="2">Uncharacterized protein</fullName>
    </submittedName>
</protein>
<comment type="caution">
    <text evidence="2">The sequence shown here is derived from an EMBL/GenBank/DDBJ whole genome shotgun (WGS) entry which is preliminary data.</text>
</comment>
<sequence length="102" mass="11561">MIAASPAMSGVTPISPTESEWRDEQDLDVIKREIRRAKWVYLRTDFDERIPVSKKIALQLIDKTRRAVEAGVCTSASGYISVFVGASDRRHYKTDPLLPVRK</sequence>
<dbReference type="RefSeq" id="WP_041958606.1">
    <property type="nucleotide sequence ID" value="NZ_JRPN01000024.1"/>
</dbReference>
<feature type="region of interest" description="Disordered" evidence="1">
    <location>
        <begin position="1"/>
        <end position="22"/>
    </location>
</feature>
<name>A0A0A3XN46_BRAJP</name>
<dbReference type="EMBL" id="JRPN01000024">
    <property type="protein sequence ID" value="KGT75832.1"/>
    <property type="molecule type" value="Genomic_DNA"/>
</dbReference>
<dbReference type="Proteomes" id="UP000030377">
    <property type="component" value="Unassembled WGS sequence"/>
</dbReference>
<reference evidence="2 3" key="1">
    <citation type="submission" date="2014-09" db="EMBL/GenBank/DDBJ databases">
        <title>Draft genome of Bradyrhizobium japonicum Is-34.</title>
        <authorList>
            <person name="Tsurumaru H."/>
            <person name="Yamakawa T."/>
            <person name="Hashimoto S."/>
            <person name="Okizaki K."/>
            <person name="Kanesaki Y."/>
            <person name="Yoshikawa H."/>
            <person name="Yajima S."/>
        </authorList>
    </citation>
    <scope>NUCLEOTIDE SEQUENCE [LARGE SCALE GENOMIC DNA]</scope>
    <source>
        <strain evidence="2 3">Is-34</strain>
    </source>
</reference>
<evidence type="ECO:0000256" key="1">
    <source>
        <dbReference type="SAM" id="MobiDB-lite"/>
    </source>
</evidence>
<gene>
    <name evidence="2" type="ORF">MA20_32100</name>
</gene>
<proteinExistence type="predicted"/>
<organism evidence="2 3">
    <name type="scientific">Bradyrhizobium japonicum</name>
    <dbReference type="NCBI Taxonomy" id="375"/>
    <lineage>
        <taxon>Bacteria</taxon>
        <taxon>Pseudomonadati</taxon>
        <taxon>Pseudomonadota</taxon>
        <taxon>Alphaproteobacteria</taxon>
        <taxon>Hyphomicrobiales</taxon>
        <taxon>Nitrobacteraceae</taxon>
        <taxon>Bradyrhizobium</taxon>
    </lineage>
</organism>
<evidence type="ECO:0000313" key="3">
    <source>
        <dbReference type="Proteomes" id="UP000030377"/>
    </source>
</evidence>
<accession>A0A0A3XN46</accession>
<evidence type="ECO:0000313" key="2">
    <source>
        <dbReference type="EMBL" id="KGT75832.1"/>
    </source>
</evidence>